<comment type="caution">
    <text evidence="2">The sequence shown here is derived from an EMBL/GenBank/DDBJ whole genome shotgun (WGS) entry which is preliminary data.</text>
</comment>
<gene>
    <name evidence="2" type="ORF">Sango_1599000</name>
</gene>
<evidence type="ECO:0000313" key="3">
    <source>
        <dbReference type="Proteomes" id="UP001289374"/>
    </source>
</evidence>
<dbReference type="Proteomes" id="UP001289374">
    <property type="component" value="Unassembled WGS sequence"/>
</dbReference>
<dbReference type="AlphaFoldDB" id="A0AAE1WJE3"/>
<evidence type="ECO:0000313" key="2">
    <source>
        <dbReference type="EMBL" id="KAK4394447.1"/>
    </source>
</evidence>
<name>A0AAE1WJE3_9LAMI</name>
<sequence>MPLPSHCGRRLVKPGELQFNPEIEKTARRLRKETKERRIRAKLDIDLTVGERSIFDEIEPEMGTNNRRTIKELNAPNSDQQPLCITYSDANDGMRPHGVADEQLNLRAFPFSLKDKAKDWLYYLPSGSIVTWADMKQQFLQRFFPASRATHLRKKIYGIRQLNGESLYEYWERFKELVASYPHHQFTESLLIQYFYEGLS</sequence>
<feature type="domain" description="Retrotransposon gag" evidence="1">
    <location>
        <begin position="108"/>
        <end position="199"/>
    </location>
</feature>
<evidence type="ECO:0000259" key="1">
    <source>
        <dbReference type="Pfam" id="PF03732"/>
    </source>
</evidence>
<reference evidence="2" key="1">
    <citation type="submission" date="2020-06" db="EMBL/GenBank/DDBJ databases">
        <authorList>
            <person name="Li T."/>
            <person name="Hu X."/>
            <person name="Zhang T."/>
            <person name="Song X."/>
            <person name="Zhang H."/>
            <person name="Dai N."/>
            <person name="Sheng W."/>
            <person name="Hou X."/>
            <person name="Wei L."/>
        </authorList>
    </citation>
    <scope>NUCLEOTIDE SEQUENCE</scope>
    <source>
        <strain evidence="2">K16</strain>
        <tissue evidence="2">Leaf</tissue>
    </source>
</reference>
<dbReference type="InterPro" id="IPR005162">
    <property type="entry name" value="Retrotrans_gag_dom"/>
</dbReference>
<proteinExistence type="predicted"/>
<dbReference type="PANTHER" id="PTHR33223">
    <property type="entry name" value="CCHC-TYPE DOMAIN-CONTAINING PROTEIN"/>
    <property type="match status" value="1"/>
</dbReference>
<keyword evidence="3" id="KW-1185">Reference proteome</keyword>
<protein>
    <recommendedName>
        <fullName evidence="1">Retrotransposon gag domain-containing protein</fullName>
    </recommendedName>
</protein>
<organism evidence="2 3">
    <name type="scientific">Sesamum angolense</name>
    <dbReference type="NCBI Taxonomy" id="2727404"/>
    <lineage>
        <taxon>Eukaryota</taxon>
        <taxon>Viridiplantae</taxon>
        <taxon>Streptophyta</taxon>
        <taxon>Embryophyta</taxon>
        <taxon>Tracheophyta</taxon>
        <taxon>Spermatophyta</taxon>
        <taxon>Magnoliopsida</taxon>
        <taxon>eudicotyledons</taxon>
        <taxon>Gunneridae</taxon>
        <taxon>Pentapetalae</taxon>
        <taxon>asterids</taxon>
        <taxon>lamiids</taxon>
        <taxon>Lamiales</taxon>
        <taxon>Pedaliaceae</taxon>
        <taxon>Sesamum</taxon>
    </lineage>
</organism>
<dbReference type="EMBL" id="JACGWL010000009">
    <property type="protein sequence ID" value="KAK4394447.1"/>
    <property type="molecule type" value="Genomic_DNA"/>
</dbReference>
<dbReference type="PANTHER" id="PTHR33223:SF3">
    <property type="match status" value="1"/>
</dbReference>
<dbReference type="Pfam" id="PF03732">
    <property type="entry name" value="Retrotrans_gag"/>
    <property type="match status" value="1"/>
</dbReference>
<accession>A0AAE1WJE3</accession>
<reference evidence="2" key="2">
    <citation type="journal article" date="2024" name="Plant">
        <title>Genomic evolution and insights into agronomic trait innovations of Sesamum species.</title>
        <authorList>
            <person name="Miao H."/>
            <person name="Wang L."/>
            <person name="Qu L."/>
            <person name="Liu H."/>
            <person name="Sun Y."/>
            <person name="Le M."/>
            <person name="Wang Q."/>
            <person name="Wei S."/>
            <person name="Zheng Y."/>
            <person name="Lin W."/>
            <person name="Duan Y."/>
            <person name="Cao H."/>
            <person name="Xiong S."/>
            <person name="Wang X."/>
            <person name="Wei L."/>
            <person name="Li C."/>
            <person name="Ma Q."/>
            <person name="Ju M."/>
            <person name="Zhao R."/>
            <person name="Li G."/>
            <person name="Mu C."/>
            <person name="Tian Q."/>
            <person name="Mei H."/>
            <person name="Zhang T."/>
            <person name="Gao T."/>
            <person name="Zhang H."/>
        </authorList>
    </citation>
    <scope>NUCLEOTIDE SEQUENCE</scope>
    <source>
        <strain evidence="2">K16</strain>
    </source>
</reference>